<dbReference type="AlphaFoldDB" id="A0A7Y9YAL9"/>
<dbReference type="GO" id="GO:0008756">
    <property type="term" value="F:o-succinylbenzoate-CoA ligase activity"/>
    <property type="evidence" value="ECO:0007669"/>
    <property type="project" value="UniProtKB-EC"/>
</dbReference>
<sequence>MDLQGSAADAVRALTGWLERDDEEPLVVTTSGSTGRPKRVVLRRAAVLASARATRARLGAEGAWLLTLPPTYVAGAQVVCRSWLAGHRPVLAEDHPTFAEATAALLREHPDVHRFTSLVPTQLHRMLEDGRDGGQGTSDDTWALRTFHTVLLGGGPVDPALRARAEAAGVHVVATYGAAETAGGCVYDGVPLDGVAVALGPAGRIRLAGPTLFDGYDGDPGLTAEVLVDGWFHTSDAGRLDEDGRLQVLGRVDDVVVTGGVNVPGPAVAARLREHPALASVEVLGVPDEEWGRRLVAFVVPRDAGAPSTQELRDWVAAERPRSWAPRQVVEVPEIPLLANGKPDRVALGRLVEGAP</sequence>
<dbReference type="InterPro" id="IPR000873">
    <property type="entry name" value="AMP-dep_synth/lig_dom"/>
</dbReference>
<dbReference type="InterPro" id="IPR025110">
    <property type="entry name" value="AMP-bd_C"/>
</dbReference>
<dbReference type="Pfam" id="PF13193">
    <property type="entry name" value="AMP-binding_C"/>
    <property type="match status" value="1"/>
</dbReference>
<dbReference type="PANTHER" id="PTHR43767">
    <property type="entry name" value="LONG-CHAIN-FATTY-ACID--COA LIGASE"/>
    <property type="match status" value="1"/>
</dbReference>
<evidence type="ECO:0000259" key="1">
    <source>
        <dbReference type="Pfam" id="PF00501"/>
    </source>
</evidence>
<feature type="domain" description="AMP-dependent synthetase/ligase" evidence="1">
    <location>
        <begin position="27"/>
        <end position="204"/>
    </location>
</feature>
<dbReference type="InterPro" id="IPR042099">
    <property type="entry name" value="ANL_N_sf"/>
</dbReference>
<keyword evidence="3" id="KW-0436">Ligase</keyword>
<dbReference type="EC" id="6.2.1.26" evidence="3"/>
<gene>
    <name evidence="3" type="ORF">BKA05_000218</name>
</gene>
<dbReference type="SUPFAM" id="SSF56801">
    <property type="entry name" value="Acetyl-CoA synthetase-like"/>
    <property type="match status" value="1"/>
</dbReference>
<comment type="caution">
    <text evidence="3">The sequence shown here is derived from an EMBL/GenBank/DDBJ whole genome shotgun (WGS) entry which is preliminary data.</text>
</comment>
<accession>A0A7Y9YAL9</accession>
<evidence type="ECO:0000313" key="3">
    <source>
        <dbReference type="EMBL" id="NYI08703.1"/>
    </source>
</evidence>
<evidence type="ECO:0000259" key="2">
    <source>
        <dbReference type="Pfam" id="PF13193"/>
    </source>
</evidence>
<protein>
    <submittedName>
        <fullName evidence="3">O-succinylbenzoic acid--CoA ligase</fullName>
        <ecNumber evidence="3">6.2.1.26</ecNumber>
    </submittedName>
</protein>
<reference evidence="3 4" key="1">
    <citation type="submission" date="2020-07" db="EMBL/GenBank/DDBJ databases">
        <title>Sequencing the genomes of 1000 actinobacteria strains.</title>
        <authorList>
            <person name="Klenk H.-P."/>
        </authorList>
    </citation>
    <scope>NUCLEOTIDE SEQUENCE [LARGE SCALE GENOMIC DNA]</scope>
    <source>
        <strain evidence="3 4">DSM 18248</strain>
    </source>
</reference>
<organism evidence="3 4">
    <name type="scientific">Nocardioides marinus</name>
    <dbReference type="NCBI Taxonomy" id="374514"/>
    <lineage>
        <taxon>Bacteria</taxon>
        <taxon>Bacillati</taxon>
        <taxon>Actinomycetota</taxon>
        <taxon>Actinomycetes</taxon>
        <taxon>Propionibacteriales</taxon>
        <taxon>Nocardioidaceae</taxon>
        <taxon>Nocardioides</taxon>
    </lineage>
</organism>
<dbReference type="Gene3D" id="3.30.300.30">
    <property type="match status" value="1"/>
</dbReference>
<dbReference type="EMBL" id="JACBZI010000001">
    <property type="protein sequence ID" value="NYI08703.1"/>
    <property type="molecule type" value="Genomic_DNA"/>
</dbReference>
<proteinExistence type="predicted"/>
<dbReference type="InterPro" id="IPR050237">
    <property type="entry name" value="ATP-dep_AMP-bd_enzyme"/>
</dbReference>
<feature type="domain" description="AMP-binding enzyme C-terminal" evidence="2">
    <location>
        <begin position="270"/>
        <end position="342"/>
    </location>
</feature>
<evidence type="ECO:0000313" key="4">
    <source>
        <dbReference type="Proteomes" id="UP000537326"/>
    </source>
</evidence>
<dbReference type="Proteomes" id="UP000537326">
    <property type="component" value="Unassembled WGS sequence"/>
</dbReference>
<name>A0A7Y9YAL9_9ACTN</name>
<keyword evidence="4" id="KW-1185">Reference proteome</keyword>
<dbReference type="PANTHER" id="PTHR43767:SF1">
    <property type="entry name" value="NONRIBOSOMAL PEPTIDE SYNTHASE PES1 (EUROFUNG)-RELATED"/>
    <property type="match status" value="1"/>
</dbReference>
<dbReference type="Pfam" id="PF00501">
    <property type="entry name" value="AMP-binding"/>
    <property type="match status" value="1"/>
</dbReference>
<dbReference type="InterPro" id="IPR045851">
    <property type="entry name" value="AMP-bd_C_sf"/>
</dbReference>
<dbReference type="Gene3D" id="3.40.50.12780">
    <property type="entry name" value="N-terminal domain of ligase-like"/>
    <property type="match status" value="1"/>
</dbReference>
<dbReference type="RefSeq" id="WP_179529780.1">
    <property type="nucleotide sequence ID" value="NZ_BAAAPP010000002.1"/>
</dbReference>